<feature type="domain" description="LysM" evidence="1">
    <location>
        <begin position="72"/>
        <end position="116"/>
    </location>
</feature>
<accession>A0AA88Y5H9</accession>
<dbReference type="Proteomes" id="UP001186944">
    <property type="component" value="Unassembled WGS sequence"/>
</dbReference>
<organism evidence="2 3">
    <name type="scientific">Pinctada imbricata</name>
    <name type="common">Atlantic pearl-oyster</name>
    <name type="synonym">Pinctada martensii</name>
    <dbReference type="NCBI Taxonomy" id="66713"/>
    <lineage>
        <taxon>Eukaryota</taxon>
        <taxon>Metazoa</taxon>
        <taxon>Spiralia</taxon>
        <taxon>Lophotrochozoa</taxon>
        <taxon>Mollusca</taxon>
        <taxon>Bivalvia</taxon>
        <taxon>Autobranchia</taxon>
        <taxon>Pteriomorphia</taxon>
        <taxon>Pterioida</taxon>
        <taxon>Pterioidea</taxon>
        <taxon>Pteriidae</taxon>
        <taxon>Pinctada</taxon>
    </lineage>
</organism>
<keyword evidence="3" id="KW-1185">Reference proteome</keyword>
<protein>
    <recommendedName>
        <fullName evidence="1">LysM domain-containing protein</fullName>
    </recommendedName>
</protein>
<name>A0AA88Y5H9_PINIB</name>
<sequence length="148" mass="17090">MTKAKVRNATPATRFTDYQYTGAQIQNTKKSKVYVFGNDEVCDDDVVEYEMSAVRSRKAPRQVEEDEQPTYFERELSEGDTLRSISLQYGCQVAEIKRINNMIQDQDFYAFKKIKVPLKKYSFLTEIVDKPNDRSLIVTASHGMAQKL</sequence>
<dbReference type="SUPFAM" id="SSF54106">
    <property type="entry name" value="LysM domain"/>
    <property type="match status" value="1"/>
</dbReference>
<dbReference type="PROSITE" id="PS51782">
    <property type="entry name" value="LYSM"/>
    <property type="match status" value="1"/>
</dbReference>
<dbReference type="SMART" id="SM00257">
    <property type="entry name" value="LysM"/>
    <property type="match status" value="1"/>
</dbReference>
<evidence type="ECO:0000313" key="3">
    <source>
        <dbReference type="Proteomes" id="UP001186944"/>
    </source>
</evidence>
<dbReference type="Pfam" id="PF01476">
    <property type="entry name" value="LysM"/>
    <property type="match status" value="1"/>
</dbReference>
<dbReference type="InterPro" id="IPR045030">
    <property type="entry name" value="LYSM1-4"/>
</dbReference>
<comment type="caution">
    <text evidence="2">The sequence shown here is derived from an EMBL/GenBank/DDBJ whole genome shotgun (WGS) entry which is preliminary data.</text>
</comment>
<dbReference type="Gene3D" id="3.10.350.10">
    <property type="entry name" value="LysM domain"/>
    <property type="match status" value="1"/>
</dbReference>
<dbReference type="InterPro" id="IPR036779">
    <property type="entry name" value="LysM_dom_sf"/>
</dbReference>
<dbReference type="CDD" id="cd00118">
    <property type="entry name" value="LysM"/>
    <property type="match status" value="1"/>
</dbReference>
<dbReference type="InterPro" id="IPR018392">
    <property type="entry name" value="LysM"/>
</dbReference>
<gene>
    <name evidence="2" type="ORF">FSP39_020421</name>
</gene>
<proteinExistence type="predicted"/>
<dbReference type="PANTHER" id="PTHR20932:SF13">
    <property type="entry name" value="LD36653P"/>
    <property type="match status" value="1"/>
</dbReference>
<evidence type="ECO:0000259" key="1">
    <source>
        <dbReference type="PROSITE" id="PS51782"/>
    </source>
</evidence>
<dbReference type="AlphaFoldDB" id="A0AA88Y5H9"/>
<dbReference type="EMBL" id="VSWD01000007">
    <property type="protein sequence ID" value="KAK3098537.1"/>
    <property type="molecule type" value="Genomic_DNA"/>
</dbReference>
<evidence type="ECO:0000313" key="2">
    <source>
        <dbReference type="EMBL" id="KAK3098537.1"/>
    </source>
</evidence>
<dbReference type="PANTHER" id="PTHR20932">
    <property type="entry name" value="LYSM AND PUTATIVE PEPTIDOGLYCAN-BINDING DOMAIN-CONTAINING PROTEIN"/>
    <property type="match status" value="1"/>
</dbReference>
<reference evidence="2" key="1">
    <citation type="submission" date="2019-08" db="EMBL/GenBank/DDBJ databases">
        <title>The improved chromosome-level genome for the pearl oyster Pinctada fucata martensii using PacBio sequencing and Hi-C.</title>
        <authorList>
            <person name="Zheng Z."/>
        </authorList>
    </citation>
    <scope>NUCLEOTIDE SEQUENCE</scope>
    <source>
        <strain evidence="2">ZZ-2019</strain>
        <tissue evidence="2">Adductor muscle</tissue>
    </source>
</reference>